<evidence type="ECO:0000313" key="2">
    <source>
        <dbReference type="Proteomes" id="UP001163321"/>
    </source>
</evidence>
<evidence type="ECO:0000313" key="1">
    <source>
        <dbReference type="EMBL" id="KAI9907814.1"/>
    </source>
</evidence>
<organism evidence="1 2">
    <name type="scientific">Peronosclerospora sorghi</name>
    <dbReference type="NCBI Taxonomy" id="230839"/>
    <lineage>
        <taxon>Eukaryota</taxon>
        <taxon>Sar</taxon>
        <taxon>Stramenopiles</taxon>
        <taxon>Oomycota</taxon>
        <taxon>Peronosporomycetes</taxon>
        <taxon>Peronosporales</taxon>
        <taxon>Peronosporaceae</taxon>
        <taxon>Peronosclerospora</taxon>
    </lineage>
</organism>
<sequence length="282" mass="32188">MRFFPFVLLLASPFLESICKASNVRGFTTTALNLSQSEAVDLNDIQPKRLVRADETTDEQERMDPTSKKALEMFKLTGMAAVGSRNSAVKKFETLYPSLRHEDPKVKEEVGEAIALIQNKQFDKLVAAYQKRYITRLGTGSKYTSLYTGLRTHFGDDVLANALYYLKEDKTITPSGIIDALLNEQMIYWRKEEFTSDEILKILIGQEESHEMEAKFPWNVTRLATFIKSTKKPSRPPYAILMATLNKVYAEKDEFANVPEMISNLPDDKTRIQLSLLLKRQT</sequence>
<gene>
    <name evidence="1" type="ORF">PsorP6_003064</name>
</gene>
<proteinExistence type="predicted"/>
<reference evidence="1 2" key="1">
    <citation type="journal article" date="2022" name="bioRxiv">
        <title>The genome of the oomycete Peronosclerospora sorghi, a cosmopolitan pathogen of maize and sorghum, is inflated with dispersed pseudogenes.</title>
        <authorList>
            <person name="Fletcher K."/>
            <person name="Martin F."/>
            <person name="Isakeit T."/>
            <person name="Cavanaugh K."/>
            <person name="Magill C."/>
            <person name="Michelmore R."/>
        </authorList>
    </citation>
    <scope>NUCLEOTIDE SEQUENCE [LARGE SCALE GENOMIC DNA]</scope>
    <source>
        <strain evidence="1">P6</strain>
    </source>
</reference>
<dbReference type="EMBL" id="CM047587">
    <property type="protein sequence ID" value="KAI9907814.1"/>
    <property type="molecule type" value="Genomic_DNA"/>
</dbReference>
<keyword evidence="2" id="KW-1185">Reference proteome</keyword>
<protein>
    <submittedName>
        <fullName evidence="1">Uncharacterized protein</fullName>
    </submittedName>
</protein>
<name>A0ACC0VMX9_9STRA</name>
<accession>A0ACC0VMX9</accession>
<dbReference type="Proteomes" id="UP001163321">
    <property type="component" value="Chromosome 8"/>
</dbReference>
<comment type="caution">
    <text evidence="1">The sequence shown here is derived from an EMBL/GenBank/DDBJ whole genome shotgun (WGS) entry which is preliminary data.</text>
</comment>